<dbReference type="AlphaFoldDB" id="A0A381P260"/>
<dbReference type="InterPro" id="IPR050266">
    <property type="entry name" value="AB_hydrolase_sf"/>
</dbReference>
<dbReference type="InterPro" id="IPR000073">
    <property type="entry name" value="AB_hydrolase_1"/>
</dbReference>
<evidence type="ECO:0000313" key="2">
    <source>
        <dbReference type="EMBL" id="SUZ60594.1"/>
    </source>
</evidence>
<accession>A0A381P260</accession>
<dbReference type="SUPFAM" id="SSF53474">
    <property type="entry name" value="alpha/beta-Hydrolases"/>
    <property type="match status" value="1"/>
</dbReference>
<dbReference type="PANTHER" id="PTHR43798:SF33">
    <property type="entry name" value="HYDROLASE, PUTATIVE (AFU_ORTHOLOGUE AFUA_2G14860)-RELATED"/>
    <property type="match status" value="1"/>
</dbReference>
<sequence>VRDSGPPEAVDDAPTVLLLHGWSVSADLNWCRTYGSLARRARVIAWDHRGHGPGGLRRPRSVRIESMADDTAAVARALDVERPILVGYSMGGAVAQAAWHRHPDLVAGLVLCATSSVFGLTRDERREFAVMGLAALPTRLLRLAGFHDHAWRLARRVGDSRADAQQGVGDAAFDQWAWDEIRVGFLDRVLQAGWHLGRFDSRGWIGDMAVPHAVVVCEADEIVPTDRQRQLAEALPAATVVEVAGDHGACVNRADLFVPALERALDAVTAPVGK</sequence>
<feature type="non-terminal residue" evidence="2">
    <location>
        <position position="1"/>
    </location>
</feature>
<gene>
    <name evidence="2" type="ORF">METZ01_LOCUS13448</name>
</gene>
<name>A0A381P260_9ZZZZ</name>
<dbReference type="EMBL" id="UINC01000754">
    <property type="protein sequence ID" value="SUZ60594.1"/>
    <property type="molecule type" value="Genomic_DNA"/>
</dbReference>
<feature type="domain" description="AB hydrolase-1" evidence="1">
    <location>
        <begin position="14"/>
        <end position="250"/>
    </location>
</feature>
<evidence type="ECO:0000259" key="1">
    <source>
        <dbReference type="Pfam" id="PF00561"/>
    </source>
</evidence>
<reference evidence="2" key="1">
    <citation type="submission" date="2018-05" db="EMBL/GenBank/DDBJ databases">
        <authorList>
            <person name="Lanie J.A."/>
            <person name="Ng W.-L."/>
            <person name="Kazmierczak K.M."/>
            <person name="Andrzejewski T.M."/>
            <person name="Davidsen T.M."/>
            <person name="Wayne K.J."/>
            <person name="Tettelin H."/>
            <person name="Glass J.I."/>
            <person name="Rusch D."/>
            <person name="Podicherti R."/>
            <person name="Tsui H.-C.T."/>
            <person name="Winkler M.E."/>
        </authorList>
    </citation>
    <scope>NUCLEOTIDE SEQUENCE</scope>
</reference>
<dbReference type="PANTHER" id="PTHR43798">
    <property type="entry name" value="MONOACYLGLYCEROL LIPASE"/>
    <property type="match status" value="1"/>
</dbReference>
<dbReference type="InterPro" id="IPR029058">
    <property type="entry name" value="AB_hydrolase_fold"/>
</dbReference>
<dbReference type="PRINTS" id="PR00111">
    <property type="entry name" value="ABHYDROLASE"/>
</dbReference>
<organism evidence="2">
    <name type="scientific">marine metagenome</name>
    <dbReference type="NCBI Taxonomy" id="408172"/>
    <lineage>
        <taxon>unclassified sequences</taxon>
        <taxon>metagenomes</taxon>
        <taxon>ecological metagenomes</taxon>
    </lineage>
</organism>
<protein>
    <recommendedName>
        <fullName evidence="1">AB hydrolase-1 domain-containing protein</fullName>
    </recommendedName>
</protein>
<proteinExistence type="predicted"/>
<dbReference type="Gene3D" id="3.40.50.1820">
    <property type="entry name" value="alpha/beta hydrolase"/>
    <property type="match status" value="1"/>
</dbReference>
<dbReference type="Pfam" id="PF00561">
    <property type="entry name" value="Abhydrolase_1"/>
    <property type="match status" value="1"/>
</dbReference>
<dbReference type="GO" id="GO:0016020">
    <property type="term" value="C:membrane"/>
    <property type="evidence" value="ECO:0007669"/>
    <property type="project" value="TreeGrafter"/>
</dbReference>